<dbReference type="InterPro" id="IPR018062">
    <property type="entry name" value="HTH_AraC-typ_CS"/>
</dbReference>
<dbReference type="Proteomes" id="UP000216215">
    <property type="component" value="Unassembled WGS sequence"/>
</dbReference>
<dbReference type="InterPro" id="IPR029062">
    <property type="entry name" value="Class_I_gatase-like"/>
</dbReference>
<evidence type="ECO:0000256" key="1">
    <source>
        <dbReference type="ARBA" id="ARBA00023015"/>
    </source>
</evidence>
<keyword evidence="1" id="KW-0805">Transcription regulation</keyword>
<gene>
    <name evidence="5" type="ORF">CIT25_23590</name>
</gene>
<evidence type="ECO:0000256" key="2">
    <source>
        <dbReference type="ARBA" id="ARBA00023125"/>
    </source>
</evidence>
<evidence type="ECO:0000256" key="3">
    <source>
        <dbReference type="ARBA" id="ARBA00023163"/>
    </source>
</evidence>
<accession>A0AB36R4Z0</accession>
<keyword evidence="3" id="KW-0804">Transcription</keyword>
<dbReference type="PANTHER" id="PTHR43130">
    <property type="entry name" value="ARAC-FAMILY TRANSCRIPTIONAL REGULATOR"/>
    <property type="match status" value="1"/>
</dbReference>
<dbReference type="PRINTS" id="PR00032">
    <property type="entry name" value="HTHARAC"/>
</dbReference>
<dbReference type="InterPro" id="IPR052158">
    <property type="entry name" value="INH-QAR"/>
</dbReference>
<feature type="domain" description="HTH araC/xylS-type" evidence="4">
    <location>
        <begin position="244"/>
        <end position="342"/>
    </location>
</feature>
<keyword evidence="6" id="KW-1185">Reference proteome</keyword>
<dbReference type="PANTHER" id="PTHR43130:SF3">
    <property type="entry name" value="HTH-TYPE TRANSCRIPTIONAL REGULATOR RV1931C"/>
    <property type="match status" value="1"/>
</dbReference>
<dbReference type="PROSITE" id="PS01124">
    <property type="entry name" value="HTH_ARAC_FAMILY_2"/>
    <property type="match status" value="1"/>
</dbReference>
<sequence length="370" mass="41560">MITQQPYQSSSFGVRNAGEDIDHEPIIIVFYLVPDFTMLAFSSAVEVLRLANRVLGYEAYRWRVASASGGAVQAICGLSAVTNSSISTERRRLFEECRPSMVVICADQDVESYSSKSLEAWLRECRHCGVAVSGVGTATYILAKAGLLNDKYCTIHWEKLPGFSERYMEVPVAAVIYQVDGNIWTCAGGSASLDMMLHLVQRHFGDETVAGICEQAIVERVRAPNERQRLPLLQKHGISNQIMIKLIEQMEHHLAEPLSIEKLAKSVKRSRRQVERLFRRELGRSPLSYYRELRLERARMLLTQSAIPIVDIAIACGFISASHFSKSFRETYGMAPHEVRKGRVTSKQLFLDIPVNESTVNYPQAIDLAC</sequence>
<reference evidence="6" key="1">
    <citation type="submission" date="2017-08" db="EMBL/GenBank/DDBJ databases">
        <title>Mesorhizobium wenxinae sp. nov., a novel rhizobial species isolated from root nodules of chickpea (Cicer arietinum L.).</title>
        <authorList>
            <person name="Zhang J."/>
        </authorList>
    </citation>
    <scope>NUCLEOTIDE SEQUENCE [LARGE SCALE GENOMIC DNA]</scope>
    <source>
        <strain evidence="6">USDA 3392</strain>
    </source>
</reference>
<dbReference type="InterPro" id="IPR018060">
    <property type="entry name" value="HTH_AraC"/>
</dbReference>
<dbReference type="Pfam" id="PF12833">
    <property type="entry name" value="HTH_18"/>
    <property type="match status" value="1"/>
</dbReference>
<evidence type="ECO:0000313" key="5">
    <source>
        <dbReference type="EMBL" id="PAP99778.1"/>
    </source>
</evidence>
<proteinExistence type="predicted"/>
<dbReference type="EMBL" id="NPKI01000031">
    <property type="protein sequence ID" value="PAP99778.1"/>
    <property type="molecule type" value="Genomic_DNA"/>
</dbReference>
<protein>
    <submittedName>
        <fullName evidence="5">AraC family transcriptional regulator</fullName>
    </submittedName>
</protein>
<organism evidence="5 6">
    <name type="scientific">Mesorhizobium mediterraneum</name>
    <dbReference type="NCBI Taxonomy" id="43617"/>
    <lineage>
        <taxon>Bacteria</taxon>
        <taxon>Pseudomonadati</taxon>
        <taxon>Pseudomonadota</taxon>
        <taxon>Alphaproteobacteria</taxon>
        <taxon>Hyphomicrobiales</taxon>
        <taxon>Phyllobacteriaceae</taxon>
        <taxon>Mesorhizobium</taxon>
    </lineage>
</organism>
<dbReference type="Gene3D" id="3.40.50.880">
    <property type="match status" value="1"/>
</dbReference>
<dbReference type="Gene3D" id="1.10.10.60">
    <property type="entry name" value="Homeodomain-like"/>
    <property type="match status" value="1"/>
</dbReference>
<dbReference type="InterPro" id="IPR020449">
    <property type="entry name" value="Tscrpt_reg_AraC-type_HTH"/>
</dbReference>
<name>A0AB36R4Z0_9HYPH</name>
<keyword evidence="2" id="KW-0238">DNA-binding</keyword>
<evidence type="ECO:0000313" key="6">
    <source>
        <dbReference type="Proteomes" id="UP000216215"/>
    </source>
</evidence>
<dbReference type="SUPFAM" id="SSF46689">
    <property type="entry name" value="Homeodomain-like"/>
    <property type="match status" value="2"/>
</dbReference>
<dbReference type="GO" id="GO:0003700">
    <property type="term" value="F:DNA-binding transcription factor activity"/>
    <property type="evidence" value="ECO:0007669"/>
    <property type="project" value="InterPro"/>
</dbReference>
<comment type="caution">
    <text evidence="5">The sequence shown here is derived from an EMBL/GenBank/DDBJ whole genome shotgun (WGS) entry which is preliminary data.</text>
</comment>
<evidence type="ECO:0000259" key="4">
    <source>
        <dbReference type="PROSITE" id="PS01124"/>
    </source>
</evidence>
<dbReference type="PROSITE" id="PS00041">
    <property type="entry name" value="HTH_ARAC_FAMILY_1"/>
    <property type="match status" value="1"/>
</dbReference>
<dbReference type="InterPro" id="IPR009057">
    <property type="entry name" value="Homeodomain-like_sf"/>
</dbReference>
<dbReference type="GO" id="GO:0043565">
    <property type="term" value="F:sequence-specific DNA binding"/>
    <property type="evidence" value="ECO:0007669"/>
    <property type="project" value="InterPro"/>
</dbReference>
<dbReference type="SUPFAM" id="SSF52317">
    <property type="entry name" value="Class I glutamine amidotransferase-like"/>
    <property type="match status" value="1"/>
</dbReference>
<dbReference type="AlphaFoldDB" id="A0AB36R4Z0"/>
<dbReference type="SMART" id="SM00342">
    <property type="entry name" value="HTH_ARAC"/>
    <property type="match status" value="1"/>
</dbReference>
<dbReference type="CDD" id="cd03136">
    <property type="entry name" value="GATase1_AraC_ArgR_like"/>
    <property type="match status" value="1"/>
</dbReference>